<dbReference type="PANTHER" id="PTHR33221:SF4">
    <property type="entry name" value="HTH-TYPE TRANSCRIPTIONAL REPRESSOR NSRR"/>
    <property type="match status" value="1"/>
</dbReference>
<dbReference type="InterPro" id="IPR000944">
    <property type="entry name" value="Tscrpt_reg_Rrf2"/>
</dbReference>
<comment type="caution">
    <text evidence="3">The sequence shown here is derived from an EMBL/GenBank/DDBJ whole genome shotgun (WGS) entry which is preliminary data.</text>
</comment>
<dbReference type="Proteomes" id="UP000706333">
    <property type="component" value="Unassembled WGS sequence"/>
</dbReference>
<dbReference type="PROSITE" id="PS01332">
    <property type="entry name" value="HTH_RRF2_1"/>
    <property type="match status" value="1"/>
</dbReference>
<dbReference type="PROSITE" id="PS51197">
    <property type="entry name" value="HTH_RRF2_2"/>
    <property type="match status" value="1"/>
</dbReference>
<dbReference type="GO" id="GO:0003677">
    <property type="term" value="F:DNA binding"/>
    <property type="evidence" value="ECO:0007669"/>
    <property type="project" value="UniProtKB-KW"/>
</dbReference>
<dbReference type="InterPro" id="IPR036390">
    <property type="entry name" value="WH_DNA-bd_sf"/>
</dbReference>
<proteinExistence type="predicted"/>
<dbReference type="AlphaFoldDB" id="A0A934WJS8"/>
<reference evidence="3" key="2">
    <citation type="journal article" date="2020" name="Microorganisms">
        <title>Osmotic Adaptation and Compatible Solute Biosynthesis of Phototrophic Bacteria as Revealed from Genome Analyses.</title>
        <authorList>
            <person name="Imhoff J.F."/>
            <person name="Rahn T."/>
            <person name="Kunzel S."/>
            <person name="Keller A."/>
            <person name="Neulinger S.C."/>
        </authorList>
    </citation>
    <scope>NUCLEOTIDE SEQUENCE</scope>
    <source>
        <strain evidence="3">LMG 28126</strain>
    </source>
</reference>
<evidence type="ECO:0000313" key="4">
    <source>
        <dbReference type="Proteomes" id="UP000706333"/>
    </source>
</evidence>
<name>A0A934WJS8_9RHOB</name>
<dbReference type="GO" id="GO:0003700">
    <property type="term" value="F:DNA-binding transcription factor activity"/>
    <property type="evidence" value="ECO:0007669"/>
    <property type="project" value="TreeGrafter"/>
</dbReference>
<dbReference type="NCBIfam" id="TIGR00738">
    <property type="entry name" value="rrf2_super"/>
    <property type="match status" value="1"/>
</dbReference>
<accession>A0A934WJS8</accession>
<protein>
    <submittedName>
        <fullName evidence="3">BadM/Rrf2 family transcriptional regulator</fullName>
    </submittedName>
</protein>
<dbReference type="InterPro" id="IPR036388">
    <property type="entry name" value="WH-like_DNA-bd_sf"/>
</dbReference>
<organism evidence="3 4">
    <name type="scientific">Rhodobaculum claviforme</name>
    <dbReference type="NCBI Taxonomy" id="1549854"/>
    <lineage>
        <taxon>Bacteria</taxon>
        <taxon>Pseudomonadati</taxon>
        <taxon>Pseudomonadota</taxon>
        <taxon>Alphaproteobacteria</taxon>
        <taxon>Rhodobacterales</taxon>
        <taxon>Paracoccaceae</taxon>
        <taxon>Rhodobaculum</taxon>
    </lineage>
</organism>
<dbReference type="GO" id="GO:0005829">
    <property type="term" value="C:cytosol"/>
    <property type="evidence" value="ECO:0007669"/>
    <property type="project" value="TreeGrafter"/>
</dbReference>
<sequence>MRLTKFSDYALRVLLYAASRPGTLVTIEETADVFEVSRAHLKKVVLHLSSNGYLQAMRGRGGGFTLARAPQEIGLGALIRSTEGDFGLVECFQDGNRCPITPMCRFPAIMNEALAAFLTTLDRYTLHDVMLTPESFLAVPGPQPRRGPAVEATPEAVGEAVDETVG</sequence>
<feature type="region of interest" description="Disordered" evidence="2">
    <location>
        <begin position="140"/>
        <end position="166"/>
    </location>
</feature>
<dbReference type="Pfam" id="PF02082">
    <property type="entry name" value="Rrf2"/>
    <property type="match status" value="1"/>
</dbReference>
<dbReference type="Gene3D" id="1.10.10.10">
    <property type="entry name" value="Winged helix-like DNA-binding domain superfamily/Winged helix DNA-binding domain"/>
    <property type="match status" value="1"/>
</dbReference>
<gene>
    <name evidence="3" type="ORF">CCR87_13040</name>
</gene>
<evidence type="ECO:0000256" key="1">
    <source>
        <dbReference type="ARBA" id="ARBA00023125"/>
    </source>
</evidence>
<keyword evidence="4" id="KW-1185">Reference proteome</keyword>
<evidence type="ECO:0000256" key="2">
    <source>
        <dbReference type="SAM" id="MobiDB-lite"/>
    </source>
</evidence>
<reference evidence="3" key="1">
    <citation type="submission" date="2017-05" db="EMBL/GenBank/DDBJ databases">
        <authorList>
            <person name="Imhoff J.F."/>
            <person name="Rahn T."/>
            <person name="Kuenzel S."/>
            <person name="Neulinger S.C."/>
        </authorList>
    </citation>
    <scope>NUCLEOTIDE SEQUENCE</scope>
    <source>
        <strain evidence="3">LMG 28126</strain>
    </source>
</reference>
<evidence type="ECO:0000313" key="3">
    <source>
        <dbReference type="EMBL" id="MBK5928247.1"/>
    </source>
</evidence>
<dbReference type="PANTHER" id="PTHR33221">
    <property type="entry name" value="WINGED HELIX-TURN-HELIX TRANSCRIPTIONAL REGULATOR, RRF2 FAMILY"/>
    <property type="match status" value="1"/>
</dbReference>
<dbReference type="RefSeq" id="WP_201157997.1">
    <property type="nucleotide sequence ID" value="NZ_NHSD01000296.1"/>
</dbReference>
<dbReference type="SUPFAM" id="SSF46785">
    <property type="entry name" value="Winged helix' DNA-binding domain"/>
    <property type="match status" value="1"/>
</dbReference>
<keyword evidence="1" id="KW-0238">DNA-binding</keyword>
<dbReference type="InterPro" id="IPR030489">
    <property type="entry name" value="TR_Rrf2-type_CS"/>
</dbReference>
<dbReference type="EMBL" id="NHSD01000296">
    <property type="protein sequence ID" value="MBK5928247.1"/>
    <property type="molecule type" value="Genomic_DNA"/>
</dbReference>